<keyword evidence="2" id="KW-1185">Reference proteome</keyword>
<protein>
    <submittedName>
        <fullName evidence="1">Uncharacterized protein</fullName>
    </submittedName>
</protein>
<reference evidence="2" key="1">
    <citation type="journal article" date="2024" name="Proc. Natl. Acad. Sci. U.S.A.">
        <title>Extraordinary preservation of gene collinearity over three hundred million years revealed in homosporous lycophytes.</title>
        <authorList>
            <person name="Li C."/>
            <person name="Wickell D."/>
            <person name="Kuo L.Y."/>
            <person name="Chen X."/>
            <person name="Nie B."/>
            <person name="Liao X."/>
            <person name="Peng D."/>
            <person name="Ji J."/>
            <person name="Jenkins J."/>
            <person name="Williams M."/>
            <person name="Shu S."/>
            <person name="Plott C."/>
            <person name="Barry K."/>
            <person name="Rajasekar S."/>
            <person name="Grimwood J."/>
            <person name="Han X."/>
            <person name="Sun S."/>
            <person name="Hou Z."/>
            <person name="He W."/>
            <person name="Dai G."/>
            <person name="Sun C."/>
            <person name="Schmutz J."/>
            <person name="Leebens-Mack J.H."/>
            <person name="Li F.W."/>
            <person name="Wang L."/>
        </authorList>
    </citation>
    <scope>NUCLEOTIDE SEQUENCE [LARGE SCALE GENOMIC DNA]</scope>
    <source>
        <strain evidence="2">cv. PW_Plant_1</strain>
    </source>
</reference>
<comment type="caution">
    <text evidence="1">The sequence shown here is derived from an EMBL/GenBank/DDBJ whole genome shotgun (WGS) entry which is preliminary data.</text>
</comment>
<dbReference type="Proteomes" id="UP001162992">
    <property type="component" value="Chromosome 3"/>
</dbReference>
<name>A0ACC2E8C8_DIPCM</name>
<organism evidence="1 2">
    <name type="scientific">Diphasiastrum complanatum</name>
    <name type="common">Issler's clubmoss</name>
    <name type="synonym">Lycopodium complanatum</name>
    <dbReference type="NCBI Taxonomy" id="34168"/>
    <lineage>
        <taxon>Eukaryota</taxon>
        <taxon>Viridiplantae</taxon>
        <taxon>Streptophyta</taxon>
        <taxon>Embryophyta</taxon>
        <taxon>Tracheophyta</taxon>
        <taxon>Lycopodiopsida</taxon>
        <taxon>Lycopodiales</taxon>
        <taxon>Lycopodiaceae</taxon>
        <taxon>Lycopodioideae</taxon>
        <taxon>Diphasiastrum</taxon>
    </lineage>
</organism>
<evidence type="ECO:0000313" key="1">
    <source>
        <dbReference type="EMBL" id="KAJ7562625.1"/>
    </source>
</evidence>
<dbReference type="EMBL" id="CM055094">
    <property type="protein sequence ID" value="KAJ7562625.1"/>
    <property type="molecule type" value="Genomic_DNA"/>
</dbReference>
<gene>
    <name evidence="1" type="ORF">O6H91_03G077800</name>
</gene>
<evidence type="ECO:0000313" key="2">
    <source>
        <dbReference type="Proteomes" id="UP001162992"/>
    </source>
</evidence>
<proteinExistence type="predicted"/>
<accession>A0ACC2E8C8</accession>
<sequence>MDISLPMLLESNKRAREEDLAFCEEISDQEPVGVKKLCTGFEIEETNISSIFETGAEGHGSYDQGELDEAQERLVFGVMRSLEEELGIPKILSFSVLSSVDEKSTSLLDSRDCSAIEDAHCSNVKSEDVNSSRRPGDKSYSSQGSFPSVGARGTDLLEQPFQVTEGRFPQSIGTVIEEHSSCSMHDKSPQNKKNMDIGYLLEASDDELGILPSPSSESPSSKVDLVSNSFQGAHETFTESSYDPGSCEYEWDWLSGGHFEFELECVPASQEWIESAVSNLKAGLNPSMREPSALDGAAAVCKESACASY</sequence>